<dbReference type="PANTHER" id="PTHR34978">
    <property type="entry name" value="POSSIBLE SENSOR-TRANSDUCER PROTEIN BLAR"/>
    <property type="match status" value="1"/>
</dbReference>
<dbReference type="AlphaFoldDB" id="A0A949K4L9"/>
<accession>A0A949K4L9</accession>
<keyword evidence="1" id="KW-1133">Transmembrane helix</keyword>
<sequence length="708" mass="77880">MLDALFLQILNMSFTASFVIIFVLLARILLKKSPKVLSYALWSVVLFRLVCPFSFESVLSLLPANTNPIPSDIGMMAVPQINTGLPALNNAVNSNLPAATPAASVNPVQIWIFAGRVLWLAGIAVLLIYSLAMLLQLTKKLKNAVHDRDNIYLSDQIDTAFVLGAFRPKIYLPSYLGDTQRDYILLHEQTHIRRLDHIVKLAGFFVLLLHWFNPLVWIAFYASGKDMEMSCDEAVVKKLGNGVKKDYSTSLLSLATGRKIVGGTPLAFGEGDTRGRIKNVLNYKKPAFWVVVLSAIAAVSVGVGLTANPKEERPGFAGVNAVILEIDKDNQSMTVEGIDENSVIGDRCIITWEKDALITLATNSKPTQLSLDDFSVGDYVVLFIGEVEETYPTRATAGSIQLKPSEASEIVALRPMVMIHGDLYLDTGREGPMGAANQVDGTIKTNVSPNKKPTEHEQSNFGCVGSEYTVGNGFVQVNIDGKWIVFELERQDASSVEYSIAMLDKNSALSWSTAANSKLARDILMNALVKSETWEGVDVASLKEYFLIRRSFPETDEVHDYYAYRLPDGTAVLQTGAKGRYSVLSDDLYESLAKHVVYSGTDDSSRVAAEANYSRSLSAEELAQTEDVVRNYFTVDAPYYEGVVSIELMPDDSALYQNAGIEGKYEAGNIIIYKVLTGKDKKNHNPERTASVARSSKDSAWELINHGF</sequence>
<feature type="transmembrane region" description="Helical" evidence="1">
    <location>
        <begin position="287"/>
        <end position="307"/>
    </location>
</feature>
<comment type="caution">
    <text evidence="3">The sequence shown here is derived from an EMBL/GenBank/DDBJ whole genome shotgun (WGS) entry which is preliminary data.</text>
</comment>
<organism evidence="3 5">
    <name type="scientific">Diplocloster agilis</name>
    <dbReference type="NCBI Taxonomy" id="2850323"/>
    <lineage>
        <taxon>Bacteria</taxon>
        <taxon>Bacillati</taxon>
        <taxon>Bacillota</taxon>
        <taxon>Clostridia</taxon>
        <taxon>Lachnospirales</taxon>
        <taxon>Lachnospiraceae</taxon>
        <taxon>Diplocloster</taxon>
    </lineage>
</organism>
<evidence type="ECO:0000313" key="3">
    <source>
        <dbReference type="EMBL" id="MBU9736761.1"/>
    </source>
</evidence>
<keyword evidence="1" id="KW-0472">Membrane</keyword>
<gene>
    <name evidence="3" type="ORF">KTH89_09450</name>
    <name evidence="4" type="ORF">KTH89_09895</name>
</gene>
<feature type="transmembrane region" description="Helical" evidence="1">
    <location>
        <begin position="6"/>
        <end position="29"/>
    </location>
</feature>
<keyword evidence="5" id="KW-1185">Reference proteome</keyword>
<evidence type="ECO:0000313" key="5">
    <source>
        <dbReference type="Proteomes" id="UP000712157"/>
    </source>
</evidence>
<feature type="transmembrane region" description="Helical" evidence="1">
    <location>
        <begin position="201"/>
        <end position="220"/>
    </location>
</feature>
<keyword evidence="1" id="KW-0812">Transmembrane</keyword>
<dbReference type="PANTHER" id="PTHR34978:SF3">
    <property type="entry name" value="SLR0241 PROTEIN"/>
    <property type="match status" value="1"/>
</dbReference>
<dbReference type="InterPro" id="IPR052173">
    <property type="entry name" value="Beta-lactam_resp_regulator"/>
</dbReference>
<reference evidence="3" key="1">
    <citation type="submission" date="2021-06" db="EMBL/GenBank/DDBJ databases">
        <title>Description of novel taxa of the family Lachnospiraceae.</title>
        <authorList>
            <person name="Chaplin A.V."/>
            <person name="Sokolova S.R."/>
            <person name="Pikina A.P."/>
            <person name="Korzhanova M."/>
            <person name="Belova V."/>
            <person name="Korostin D."/>
            <person name="Efimov B.A."/>
        </authorList>
    </citation>
    <scope>NUCLEOTIDE SEQUENCE</scope>
    <source>
        <strain evidence="3">ASD5720</strain>
    </source>
</reference>
<evidence type="ECO:0000313" key="4">
    <source>
        <dbReference type="EMBL" id="MBU9736850.1"/>
    </source>
</evidence>
<feature type="transmembrane region" description="Helical" evidence="1">
    <location>
        <begin position="110"/>
        <end position="132"/>
    </location>
</feature>
<dbReference type="EMBL" id="JAHQCW010000013">
    <property type="protein sequence ID" value="MBU9736850.1"/>
    <property type="molecule type" value="Genomic_DNA"/>
</dbReference>
<dbReference type="CDD" id="cd07341">
    <property type="entry name" value="M56_BlaR1_MecR1_like"/>
    <property type="match status" value="1"/>
</dbReference>
<evidence type="ECO:0000256" key="1">
    <source>
        <dbReference type="SAM" id="Phobius"/>
    </source>
</evidence>
<dbReference type="Pfam" id="PF05569">
    <property type="entry name" value="Peptidase_M56"/>
    <property type="match status" value="1"/>
</dbReference>
<dbReference type="RefSeq" id="WP_238721459.1">
    <property type="nucleotide sequence ID" value="NZ_JAHQCW010000013.1"/>
</dbReference>
<dbReference type="EMBL" id="JAHQCW010000013">
    <property type="protein sequence ID" value="MBU9736761.1"/>
    <property type="molecule type" value="Genomic_DNA"/>
</dbReference>
<name>A0A949K4L9_9FIRM</name>
<feature type="domain" description="Peptidase M56" evidence="2">
    <location>
        <begin position="8"/>
        <end position="279"/>
    </location>
</feature>
<protein>
    <submittedName>
        <fullName evidence="3">M56 family metallopeptidase</fullName>
    </submittedName>
</protein>
<evidence type="ECO:0000259" key="2">
    <source>
        <dbReference type="Pfam" id="PF05569"/>
    </source>
</evidence>
<dbReference type="InterPro" id="IPR008756">
    <property type="entry name" value="Peptidase_M56"/>
</dbReference>
<proteinExistence type="predicted"/>
<dbReference type="Proteomes" id="UP000712157">
    <property type="component" value="Unassembled WGS sequence"/>
</dbReference>